<reference evidence="2 3" key="1">
    <citation type="submission" date="2016-03" db="EMBL/GenBank/DDBJ databases">
        <title>EvidentialGene: Evidence-directed Construction of Genes on Genomes.</title>
        <authorList>
            <person name="Gilbert D.G."/>
            <person name="Choi J.-H."/>
            <person name="Mockaitis K."/>
            <person name="Colbourne J."/>
            <person name="Pfrender M."/>
        </authorList>
    </citation>
    <scope>NUCLEOTIDE SEQUENCE [LARGE SCALE GENOMIC DNA]</scope>
    <source>
        <strain evidence="2 3">Xinb3</strain>
        <tissue evidence="2">Complete organism</tissue>
    </source>
</reference>
<gene>
    <name evidence="2" type="ORF">APZ42_006976</name>
</gene>
<sequence length="78" mass="8524">FTLTTSAFFLALLRRSPLAVKISLATLSSGNFWPKFRLLHWSTSPSPLLLHPLLSNPGPSHKQVPAILIFLNGITTAT</sequence>
<keyword evidence="3" id="KW-1185">Reference proteome</keyword>
<protein>
    <submittedName>
        <fullName evidence="2">Uncharacterized protein</fullName>
    </submittedName>
</protein>
<evidence type="ECO:0000313" key="2">
    <source>
        <dbReference type="EMBL" id="KZR97896.1"/>
    </source>
</evidence>
<feature type="non-terminal residue" evidence="2">
    <location>
        <position position="78"/>
    </location>
</feature>
<name>A0A164FL28_9CRUS</name>
<feature type="signal peptide" evidence="1">
    <location>
        <begin position="1"/>
        <end position="19"/>
    </location>
</feature>
<feature type="chain" id="PRO_5007850037" evidence="1">
    <location>
        <begin position="20"/>
        <end position="78"/>
    </location>
</feature>
<dbReference type="Proteomes" id="UP000076858">
    <property type="component" value="Unassembled WGS sequence"/>
</dbReference>
<dbReference type="EMBL" id="LRGB01019641">
    <property type="protein sequence ID" value="KZR97896.1"/>
    <property type="molecule type" value="Genomic_DNA"/>
</dbReference>
<accession>A0A164FL28</accession>
<dbReference type="AlphaFoldDB" id="A0A164FL28"/>
<comment type="caution">
    <text evidence="2">The sequence shown here is derived from an EMBL/GenBank/DDBJ whole genome shotgun (WGS) entry which is preliminary data.</text>
</comment>
<keyword evidence="1" id="KW-0732">Signal</keyword>
<evidence type="ECO:0000256" key="1">
    <source>
        <dbReference type="SAM" id="SignalP"/>
    </source>
</evidence>
<organism evidence="2 3">
    <name type="scientific">Daphnia magna</name>
    <dbReference type="NCBI Taxonomy" id="35525"/>
    <lineage>
        <taxon>Eukaryota</taxon>
        <taxon>Metazoa</taxon>
        <taxon>Ecdysozoa</taxon>
        <taxon>Arthropoda</taxon>
        <taxon>Crustacea</taxon>
        <taxon>Branchiopoda</taxon>
        <taxon>Diplostraca</taxon>
        <taxon>Cladocera</taxon>
        <taxon>Anomopoda</taxon>
        <taxon>Daphniidae</taxon>
        <taxon>Daphnia</taxon>
    </lineage>
</organism>
<feature type="non-terminal residue" evidence="2">
    <location>
        <position position="1"/>
    </location>
</feature>
<proteinExistence type="predicted"/>
<evidence type="ECO:0000313" key="3">
    <source>
        <dbReference type="Proteomes" id="UP000076858"/>
    </source>
</evidence>